<comment type="caution">
    <text evidence="2">The sequence shown here is derived from an EMBL/GenBank/DDBJ whole genome shotgun (WGS) entry which is preliminary data.</text>
</comment>
<evidence type="ECO:0000313" key="3">
    <source>
        <dbReference type="Proteomes" id="UP000013165"/>
    </source>
</evidence>
<dbReference type="RefSeq" id="WP_004579484.1">
    <property type="nucleotide sequence ID" value="NZ_AP028878.1"/>
</dbReference>
<evidence type="ECO:0000313" key="2">
    <source>
        <dbReference type="EMBL" id="ENO15188.1"/>
    </source>
</evidence>
<protein>
    <recommendedName>
        <fullName evidence="4">DUF5666 domain-containing protein</fullName>
    </recommendedName>
</protein>
<proteinExistence type="predicted"/>
<sequence>MRELTLNTLIAIVLATVSVTANASLADRKSDAAIQGPTVYEPYSGDYTVVRGEIVDGKHHNDAVSAPYSGDHTVVRGEVVDARFNH</sequence>
<dbReference type="AlphaFoldDB" id="N6X2B8"/>
<dbReference type="Proteomes" id="UP000013165">
    <property type="component" value="Unassembled WGS sequence"/>
</dbReference>
<evidence type="ECO:0008006" key="4">
    <source>
        <dbReference type="Google" id="ProtNLM"/>
    </source>
</evidence>
<reference evidence="2 3" key="1">
    <citation type="journal article" date="2013" name="Genome Announc.">
        <title>Genome Sequence of the Polycyclic Aromatic Hydrocarbon-Degrading Bacterium Strain Marinobacter nanhaiticus D15-8WT.</title>
        <authorList>
            <person name="Cui Z."/>
            <person name="Gao W."/>
            <person name="Li Q."/>
            <person name="Xu G."/>
            <person name="Zheng L."/>
        </authorList>
    </citation>
    <scope>NUCLEOTIDE SEQUENCE [LARGE SCALE GENOMIC DNA]</scope>
    <source>
        <strain evidence="2 3">D15-8W</strain>
    </source>
</reference>
<keyword evidence="3" id="KW-1185">Reference proteome</keyword>
<dbReference type="PATRIC" id="fig|626887.3.peg.1502"/>
<feature type="signal peptide" evidence="1">
    <location>
        <begin position="1"/>
        <end position="23"/>
    </location>
</feature>
<feature type="chain" id="PRO_5004127481" description="DUF5666 domain-containing protein" evidence="1">
    <location>
        <begin position="24"/>
        <end position="86"/>
    </location>
</feature>
<gene>
    <name evidence="2" type="ORF">J057_07556</name>
</gene>
<dbReference type="HOGENOM" id="CLU_2494231_0_0_6"/>
<name>N6X2B8_9GAMM</name>
<organism evidence="2 3">
    <name type="scientific">Marinobacter nanhaiticus D15-8W</name>
    <dbReference type="NCBI Taxonomy" id="626887"/>
    <lineage>
        <taxon>Bacteria</taxon>
        <taxon>Pseudomonadati</taxon>
        <taxon>Pseudomonadota</taxon>
        <taxon>Gammaproteobacteria</taxon>
        <taxon>Pseudomonadales</taxon>
        <taxon>Marinobacteraceae</taxon>
        <taxon>Marinobacter</taxon>
    </lineage>
</organism>
<keyword evidence="1" id="KW-0732">Signal</keyword>
<dbReference type="EMBL" id="APLQ01000011">
    <property type="protein sequence ID" value="ENO15188.1"/>
    <property type="molecule type" value="Genomic_DNA"/>
</dbReference>
<evidence type="ECO:0000256" key="1">
    <source>
        <dbReference type="SAM" id="SignalP"/>
    </source>
</evidence>
<accession>N6X2B8</accession>